<name>A0A1V9YQS1_ACHHY</name>
<keyword evidence="3" id="KW-1185">Reference proteome</keyword>
<feature type="region of interest" description="Disordered" evidence="1">
    <location>
        <begin position="1"/>
        <end position="62"/>
    </location>
</feature>
<dbReference type="Proteomes" id="UP000243579">
    <property type="component" value="Unassembled WGS sequence"/>
</dbReference>
<comment type="caution">
    <text evidence="2">The sequence shown here is derived from an EMBL/GenBank/DDBJ whole genome shotgun (WGS) entry which is preliminary data.</text>
</comment>
<evidence type="ECO:0000313" key="2">
    <source>
        <dbReference type="EMBL" id="OQR88041.1"/>
    </source>
</evidence>
<proteinExistence type="predicted"/>
<evidence type="ECO:0000313" key="3">
    <source>
        <dbReference type="Proteomes" id="UP000243579"/>
    </source>
</evidence>
<reference evidence="2 3" key="1">
    <citation type="journal article" date="2014" name="Genome Biol. Evol.">
        <title>The secreted proteins of Achlya hypogyna and Thraustotheca clavata identify the ancestral oomycete secretome and reveal gene acquisitions by horizontal gene transfer.</title>
        <authorList>
            <person name="Misner I."/>
            <person name="Blouin N."/>
            <person name="Leonard G."/>
            <person name="Richards T.A."/>
            <person name="Lane C.E."/>
        </authorList>
    </citation>
    <scope>NUCLEOTIDE SEQUENCE [LARGE SCALE GENOMIC DNA]</scope>
    <source>
        <strain evidence="2 3">ATCC 48635</strain>
    </source>
</reference>
<sequence length="216" mass="24521">MCLPSIASLTTTGKPERRSNSIESLLSPMGPMEYDDDSTPCSCDEGNTTSPESTSPPMGDRHTKATMARLKNGQDVCVVIEHGTVNWWASYMQYGFDSNSLFRTIVPTRPTTSVWTQAELDYVQAIQRCIKDGHVRVPYGRCSATFIAERLHTTRERVHRYLKLVQYPPSLDCSTEQALVHLKELKMHFLSTLQDHVVQVMHDVRLDQSWIVAIKY</sequence>
<dbReference type="EMBL" id="JNBR01001413">
    <property type="protein sequence ID" value="OQR88041.1"/>
    <property type="molecule type" value="Genomic_DNA"/>
</dbReference>
<gene>
    <name evidence="2" type="ORF">ACHHYP_07674</name>
</gene>
<dbReference type="AlphaFoldDB" id="A0A1V9YQS1"/>
<feature type="compositionally biased region" description="Polar residues" evidence="1">
    <location>
        <begin position="39"/>
        <end position="56"/>
    </location>
</feature>
<evidence type="ECO:0000256" key="1">
    <source>
        <dbReference type="SAM" id="MobiDB-lite"/>
    </source>
</evidence>
<organism evidence="2 3">
    <name type="scientific">Achlya hypogyna</name>
    <name type="common">Oomycete</name>
    <name type="synonym">Protoachlya hypogyna</name>
    <dbReference type="NCBI Taxonomy" id="1202772"/>
    <lineage>
        <taxon>Eukaryota</taxon>
        <taxon>Sar</taxon>
        <taxon>Stramenopiles</taxon>
        <taxon>Oomycota</taxon>
        <taxon>Saprolegniomycetes</taxon>
        <taxon>Saprolegniales</taxon>
        <taxon>Achlyaceae</taxon>
        <taxon>Achlya</taxon>
    </lineage>
</organism>
<dbReference type="OrthoDB" id="79453at2759"/>
<protein>
    <submittedName>
        <fullName evidence="2">Uncharacterized protein</fullName>
    </submittedName>
</protein>
<accession>A0A1V9YQS1</accession>